<keyword evidence="3" id="KW-0805">Transcription regulation</keyword>
<dbReference type="Proteomes" id="UP000184073">
    <property type="component" value="Unassembled WGS sequence"/>
</dbReference>
<dbReference type="InterPro" id="IPR050815">
    <property type="entry name" value="TF_fung"/>
</dbReference>
<keyword evidence="6" id="KW-0539">Nucleus</keyword>
<dbReference type="GO" id="GO:0000981">
    <property type="term" value="F:DNA-binding transcription factor activity, RNA polymerase II-specific"/>
    <property type="evidence" value="ECO:0007669"/>
    <property type="project" value="InterPro"/>
</dbReference>
<dbReference type="PANTHER" id="PTHR47338:SF20">
    <property type="entry name" value="ZN(II)2CYS6 TRANSCRIPTION FACTOR (EUROFUNG)"/>
    <property type="match status" value="1"/>
</dbReference>
<dbReference type="CDD" id="cd00067">
    <property type="entry name" value="GAL4"/>
    <property type="match status" value="1"/>
</dbReference>
<keyword evidence="4" id="KW-0238">DNA-binding</keyword>
<evidence type="ECO:0000256" key="5">
    <source>
        <dbReference type="ARBA" id="ARBA00023163"/>
    </source>
</evidence>
<evidence type="ECO:0000313" key="9">
    <source>
        <dbReference type="Proteomes" id="UP000184073"/>
    </source>
</evidence>
<accession>A0A1L9Q1C8</accession>
<sequence length="483" mass="53612">MDTRRSVNLARKACMRCRSQKRRCDRSIPECGLCRRRHQTCQYETRVLPPPSPLSSSPLFNAALPLETVRPGHIKADIVDRLGSTPGVTFSTYDQSIHPWFPILSKAFRNRLPQSWDEVSLDCALLAFCIGLLCTTPHSSSGDESAPSEFQSRYLQAKSWISAVEGLGINSAEIVQARTLVTLFEVAHGFYPAAYISIAATARAADALRAYPCTQPSALPTDHVEPEETVLIKYAIRILDRYITIHSGPYPSLTRSLAENIDSPKRTFWPSGHEEDAGSAIWRFSRTFEASTLLDNIHNALHNPTAERAFNIEEVQLLVETSNSLRTILAEEVVHADEIYSGAVALCDTGLLLAYENGSKLQISDEVTANCHSLGTLFLDSVLTSITDAISPFVSSPAVQAIDLDRLPPFALFLVYKAAVVVTERVWLAPDSSKEALRKLQVLRGFLSLVGARWLCCKHYIHLLNEDTTPRTLKAIERQSYLD</sequence>
<dbReference type="GO" id="GO:0005634">
    <property type="term" value="C:nucleus"/>
    <property type="evidence" value="ECO:0007669"/>
    <property type="project" value="UniProtKB-SubCell"/>
</dbReference>
<proteinExistence type="predicted"/>
<name>A0A1L9Q1C8_ASPVE</name>
<dbReference type="InterPro" id="IPR036864">
    <property type="entry name" value="Zn2-C6_fun-type_DNA-bd_sf"/>
</dbReference>
<evidence type="ECO:0000313" key="8">
    <source>
        <dbReference type="EMBL" id="OJJ07492.1"/>
    </source>
</evidence>
<dbReference type="InterPro" id="IPR001138">
    <property type="entry name" value="Zn2Cys6_DnaBD"/>
</dbReference>
<dbReference type="Pfam" id="PF00172">
    <property type="entry name" value="Zn_clus"/>
    <property type="match status" value="1"/>
</dbReference>
<dbReference type="GeneID" id="63729154"/>
<dbReference type="CDD" id="cd12148">
    <property type="entry name" value="fungal_TF_MHR"/>
    <property type="match status" value="1"/>
</dbReference>
<dbReference type="PANTHER" id="PTHR47338">
    <property type="entry name" value="ZN(II)2CYS6 TRANSCRIPTION FACTOR (EUROFUNG)-RELATED"/>
    <property type="match status" value="1"/>
</dbReference>
<dbReference type="RefSeq" id="XP_040673254.1">
    <property type="nucleotide sequence ID" value="XM_040813643.1"/>
</dbReference>
<evidence type="ECO:0000256" key="6">
    <source>
        <dbReference type="ARBA" id="ARBA00023242"/>
    </source>
</evidence>
<gene>
    <name evidence="8" type="ORF">ASPVEDRAFT_46794</name>
</gene>
<keyword evidence="2" id="KW-0479">Metal-binding</keyword>
<evidence type="ECO:0000259" key="7">
    <source>
        <dbReference type="PROSITE" id="PS50048"/>
    </source>
</evidence>
<keyword evidence="5" id="KW-0804">Transcription</keyword>
<evidence type="ECO:0000256" key="4">
    <source>
        <dbReference type="ARBA" id="ARBA00023125"/>
    </source>
</evidence>
<dbReference type="PROSITE" id="PS50048">
    <property type="entry name" value="ZN2_CY6_FUNGAL_2"/>
    <property type="match status" value="1"/>
</dbReference>
<evidence type="ECO:0000256" key="2">
    <source>
        <dbReference type="ARBA" id="ARBA00022723"/>
    </source>
</evidence>
<dbReference type="GO" id="GO:0003677">
    <property type="term" value="F:DNA binding"/>
    <property type="evidence" value="ECO:0007669"/>
    <property type="project" value="UniProtKB-KW"/>
</dbReference>
<organism evidence="8 9">
    <name type="scientific">Aspergillus versicolor CBS 583.65</name>
    <dbReference type="NCBI Taxonomy" id="1036611"/>
    <lineage>
        <taxon>Eukaryota</taxon>
        <taxon>Fungi</taxon>
        <taxon>Dikarya</taxon>
        <taxon>Ascomycota</taxon>
        <taxon>Pezizomycotina</taxon>
        <taxon>Eurotiomycetes</taxon>
        <taxon>Eurotiomycetidae</taxon>
        <taxon>Eurotiales</taxon>
        <taxon>Aspergillaceae</taxon>
        <taxon>Aspergillus</taxon>
        <taxon>Aspergillus subgen. Nidulantes</taxon>
    </lineage>
</organism>
<keyword evidence="9" id="KW-1185">Reference proteome</keyword>
<comment type="subcellular location">
    <subcellularLocation>
        <location evidence="1">Nucleus</location>
    </subcellularLocation>
</comment>
<dbReference type="SMART" id="SM00066">
    <property type="entry name" value="GAL4"/>
    <property type="match status" value="1"/>
</dbReference>
<dbReference type="Gene3D" id="4.10.240.10">
    <property type="entry name" value="Zn(2)-C6 fungal-type DNA-binding domain"/>
    <property type="match status" value="1"/>
</dbReference>
<dbReference type="SUPFAM" id="SSF57701">
    <property type="entry name" value="Zn2/Cys6 DNA-binding domain"/>
    <property type="match status" value="1"/>
</dbReference>
<evidence type="ECO:0000256" key="3">
    <source>
        <dbReference type="ARBA" id="ARBA00023015"/>
    </source>
</evidence>
<dbReference type="GO" id="GO:0008270">
    <property type="term" value="F:zinc ion binding"/>
    <property type="evidence" value="ECO:0007669"/>
    <property type="project" value="InterPro"/>
</dbReference>
<reference evidence="9" key="1">
    <citation type="journal article" date="2017" name="Genome Biol.">
        <title>Comparative genomics reveals high biological diversity and specific adaptations in the industrially and medically important fungal genus Aspergillus.</title>
        <authorList>
            <person name="de Vries R.P."/>
            <person name="Riley R."/>
            <person name="Wiebenga A."/>
            <person name="Aguilar-Osorio G."/>
            <person name="Amillis S."/>
            <person name="Uchima C.A."/>
            <person name="Anderluh G."/>
            <person name="Asadollahi M."/>
            <person name="Askin M."/>
            <person name="Barry K."/>
            <person name="Battaglia E."/>
            <person name="Bayram O."/>
            <person name="Benocci T."/>
            <person name="Braus-Stromeyer S.A."/>
            <person name="Caldana C."/>
            <person name="Canovas D."/>
            <person name="Cerqueira G.C."/>
            <person name="Chen F."/>
            <person name="Chen W."/>
            <person name="Choi C."/>
            <person name="Clum A."/>
            <person name="Dos Santos R.A."/>
            <person name="Damasio A.R."/>
            <person name="Diallinas G."/>
            <person name="Emri T."/>
            <person name="Fekete E."/>
            <person name="Flipphi M."/>
            <person name="Freyberg S."/>
            <person name="Gallo A."/>
            <person name="Gournas C."/>
            <person name="Habgood R."/>
            <person name="Hainaut M."/>
            <person name="Harispe M.L."/>
            <person name="Henrissat B."/>
            <person name="Hilden K.S."/>
            <person name="Hope R."/>
            <person name="Hossain A."/>
            <person name="Karabika E."/>
            <person name="Karaffa L."/>
            <person name="Karanyi Z."/>
            <person name="Krasevec N."/>
            <person name="Kuo A."/>
            <person name="Kusch H."/>
            <person name="LaButti K."/>
            <person name="Lagendijk E.L."/>
            <person name="Lapidus A."/>
            <person name="Levasseur A."/>
            <person name="Lindquist E."/>
            <person name="Lipzen A."/>
            <person name="Logrieco A.F."/>
            <person name="MacCabe A."/>
            <person name="Maekelae M.R."/>
            <person name="Malavazi I."/>
            <person name="Melin P."/>
            <person name="Meyer V."/>
            <person name="Mielnichuk N."/>
            <person name="Miskei M."/>
            <person name="Molnar A.P."/>
            <person name="Mule G."/>
            <person name="Ngan C.Y."/>
            <person name="Orejas M."/>
            <person name="Orosz E."/>
            <person name="Ouedraogo J.P."/>
            <person name="Overkamp K.M."/>
            <person name="Park H.-S."/>
            <person name="Perrone G."/>
            <person name="Piumi F."/>
            <person name="Punt P.J."/>
            <person name="Ram A.F."/>
            <person name="Ramon A."/>
            <person name="Rauscher S."/>
            <person name="Record E."/>
            <person name="Riano-Pachon D.M."/>
            <person name="Robert V."/>
            <person name="Roehrig J."/>
            <person name="Ruller R."/>
            <person name="Salamov A."/>
            <person name="Salih N.S."/>
            <person name="Samson R.A."/>
            <person name="Sandor E."/>
            <person name="Sanguinetti M."/>
            <person name="Schuetze T."/>
            <person name="Sepcic K."/>
            <person name="Shelest E."/>
            <person name="Sherlock G."/>
            <person name="Sophianopoulou V."/>
            <person name="Squina F.M."/>
            <person name="Sun H."/>
            <person name="Susca A."/>
            <person name="Todd R.B."/>
            <person name="Tsang A."/>
            <person name="Unkles S.E."/>
            <person name="van de Wiele N."/>
            <person name="van Rossen-Uffink D."/>
            <person name="Oliveira J.V."/>
            <person name="Vesth T.C."/>
            <person name="Visser J."/>
            <person name="Yu J.-H."/>
            <person name="Zhou M."/>
            <person name="Andersen M.R."/>
            <person name="Archer D.B."/>
            <person name="Baker S.E."/>
            <person name="Benoit I."/>
            <person name="Brakhage A.A."/>
            <person name="Braus G.H."/>
            <person name="Fischer R."/>
            <person name="Frisvad J.C."/>
            <person name="Goldman G.H."/>
            <person name="Houbraken J."/>
            <person name="Oakley B."/>
            <person name="Pocsi I."/>
            <person name="Scazzocchio C."/>
            <person name="Seiboth B."/>
            <person name="vanKuyk P.A."/>
            <person name="Wortman J."/>
            <person name="Dyer P.S."/>
            <person name="Grigoriev I.V."/>
        </authorList>
    </citation>
    <scope>NUCLEOTIDE SEQUENCE [LARGE SCALE GENOMIC DNA]</scope>
    <source>
        <strain evidence="9">CBS 583.65</strain>
    </source>
</reference>
<dbReference type="EMBL" id="KV878137">
    <property type="protein sequence ID" value="OJJ07492.1"/>
    <property type="molecule type" value="Genomic_DNA"/>
</dbReference>
<dbReference type="PROSITE" id="PS00463">
    <property type="entry name" value="ZN2_CY6_FUNGAL_1"/>
    <property type="match status" value="1"/>
</dbReference>
<dbReference type="OrthoDB" id="270167at2759"/>
<evidence type="ECO:0000256" key="1">
    <source>
        <dbReference type="ARBA" id="ARBA00004123"/>
    </source>
</evidence>
<dbReference type="STRING" id="1036611.A0A1L9Q1C8"/>
<dbReference type="AlphaFoldDB" id="A0A1L9Q1C8"/>
<feature type="domain" description="Zn(2)-C6 fungal-type" evidence="7">
    <location>
        <begin position="13"/>
        <end position="43"/>
    </location>
</feature>
<protein>
    <recommendedName>
        <fullName evidence="7">Zn(2)-C6 fungal-type domain-containing protein</fullName>
    </recommendedName>
</protein>
<dbReference type="VEuPathDB" id="FungiDB:ASPVEDRAFT_46794"/>